<dbReference type="EMBL" id="ML976979">
    <property type="protein sequence ID" value="KAF1962413.1"/>
    <property type="molecule type" value="Genomic_DNA"/>
</dbReference>
<dbReference type="GO" id="GO:0008270">
    <property type="term" value="F:zinc ion binding"/>
    <property type="evidence" value="ECO:0007669"/>
    <property type="project" value="InterPro"/>
</dbReference>
<proteinExistence type="predicted"/>
<evidence type="ECO:0000256" key="1">
    <source>
        <dbReference type="ARBA" id="ARBA00023242"/>
    </source>
</evidence>
<dbReference type="AlphaFoldDB" id="A0A6A5UB71"/>
<sequence length="266" mass="29535">MFGTFRHEKSQSGHDLSVLEPITSPFERSSYKISRIACVYCRFKKVKCTGEEQGCQRCPDKQLRCSYTTPARSNSESTQRQIPRLNQNTKRTNGGVTGLDNDIPPPDDVSTRPIQIEANIDLENIMATSSLLFPDYDLANASISQGNECAYSNLTYSYSDAFPTIETVNLTPAQTLDTEDLDSHEPNNISPDDGALEAFSKPNTPTCLCSELLNVFEIVQLGQNPAQAKDFLKNHSGDARESRRISLGGHSEDFPFQKDALKSLEK</sequence>
<dbReference type="SMART" id="SM00066">
    <property type="entry name" value="GAL4"/>
    <property type="match status" value="1"/>
</dbReference>
<name>A0A6A5UB71_9PLEO</name>
<dbReference type="SUPFAM" id="SSF57701">
    <property type="entry name" value="Zn2/Cys6 DNA-binding domain"/>
    <property type="match status" value="1"/>
</dbReference>
<dbReference type="CDD" id="cd00067">
    <property type="entry name" value="GAL4"/>
    <property type="match status" value="1"/>
</dbReference>
<dbReference type="PROSITE" id="PS00463">
    <property type="entry name" value="ZN2_CY6_FUNGAL_1"/>
    <property type="match status" value="1"/>
</dbReference>
<dbReference type="InterPro" id="IPR001138">
    <property type="entry name" value="Zn2Cys6_DnaBD"/>
</dbReference>
<organism evidence="4 5">
    <name type="scientific">Byssothecium circinans</name>
    <dbReference type="NCBI Taxonomy" id="147558"/>
    <lineage>
        <taxon>Eukaryota</taxon>
        <taxon>Fungi</taxon>
        <taxon>Dikarya</taxon>
        <taxon>Ascomycota</taxon>
        <taxon>Pezizomycotina</taxon>
        <taxon>Dothideomycetes</taxon>
        <taxon>Pleosporomycetidae</taxon>
        <taxon>Pleosporales</taxon>
        <taxon>Massarineae</taxon>
        <taxon>Massarinaceae</taxon>
        <taxon>Byssothecium</taxon>
    </lineage>
</organism>
<reference evidence="4" key="1">
    <citation type="journal article" date="2020" name="Stud. Mycol.">
        <title>101 Dothideomycetes genomes: a test case for predicting lifestyles and emergence of pathogens.</title>
        <authorList>
            <person name="Haridas S."/>
            <person name="Albert R."/>
            <person name="Binder M."/>
            <person name="Bloem J."/>
            <person name="Labutti K."/>
            <person name="Salamov A."/>
            <person name="Andreopoulos B."/>
            <person name="Baker S."/>
            <person name="Barry K."/>
            <person name="Bills G."/>
            <person name="Bluhm B."/>
            <person name="Cannon C."/>
            <person name="Castanera R."/>
            <person name="Culley D."/>
            <person name="Daum C."/>
            <person name="Ezra D."/>
            <person name="Gonzalez J."/>
            <person name="Henrissat B."/>
            <person name="Kuo A."/>
            <person name="Liang C."/>
            <person name="Lipzen A."/>
            <person name="Lutzoni F."/>
            <person name="Magnuson J."/>
            <person name="Mondo S."/>
            <person name="Nolan M."/>
            <person name="Ohm R."/>
            <person name="Pangilinan J."/>
            <person name="Park H.-J."/>
            <person name="Ramirez L."/>
            <person name="Alfaro M."/>
            <person name="Sun H."/>
            <person name="Tritt A."/>
            <person name="Yoshinaga Y."/>
            <person name="Zwiers L.-H."/>
            <person name="Turgeon B."/>
            <person name="Goodwin S."/>
            <person name="Spatafora J."/>
            <person name="Crous P."/>
            <person name="Grigoriev I."/>
        </authorList>
    </citation>
    <scope>NUCLEOTIDE SEQUENCE</scope>
    <source>
        <strain evidence="4">CBS 675.92</strain>
    </source>
</reference>
<feature type="region of interest" description="Disordered" evidence="2">
    <location>
        <begin position="88"/>
        <end position="107"/>
    </location>
</feature>
<evidence type="ECO:0000313" key="5">
    <source>
        <dbReference type="Proteomes" id="UP000800035"/>
    </source>
</evidence>
<dbReference type="Proteomes" id="UP000800035">
    <property type="component" value="Unassembled WGS sequence"/>
</dbReference>
<evidence type="ECO:0000256" key="2">
    <source>
        <dbReference type="SAM" id="MobiDB-lite"/>
    </source>
</evidence>
<dbReference type="GO" id="GO:0000981">
    <property type="term" value="F:DNA-binding transcription factor activity, RNA polymerase II-specific"/>
    <property type="evidence" value="ECO:0007669"/>
    <property type="project" value="InterPro"/>
</dbReference>
<evidence type="ECO:0000313" key="4">
    <source>
        <dbReference type="EMBL" id="KAF1962413.1"/>
    </source>
</evidence>
<dbReference type="Pfam" id="PF00172">
    <property type="entry name" value="Zn_clus"/>
    <property type="match status" value="1"/>
</dbReference>
<accession>A0A6A5UB71</accession>
<dbReference type="Gene3D" id="4.10.240.10">
    <property type="entry name" value="Zn(2)-C6 fungal-type DNA-binding domain"/>
    <property type="match status" value="1"/>
</dbReference>
<gene>
    <name evidence="4" type="ORF">CC80DRAFT_570319</name>
</gene>
<protein>
    <recommendedName>
        <fullName evidence="3">Zn(2)-C6 fungal-type domain-containing protein</fullName>
    </recommendedName>
</protein>
<dbReference type="OrthoDB" id="3790821at2759"/>
<dbReference type="InterPro" id="IPR036864">
    <property type="entry name" value="Zn2-C6_fun-type_DNA-bd_sf"/>
</dbReference>
<feature type="domain" description="Zn(2)-C6 fungal-type" evidence="3">
    <location>
        <begin position="37"/>
        <end position="67"/>
    </location>
</feature>
<keyword evidence="5" id="KW-1185">Reference proteome</keyword>
<evidence type="ECO:0000259" key="3">
    <source>
        <dbReference type="PROSITE" id="PS50048"/>
    </source>
</evidence>
<dbReference type="PROSITE" id="PS50048">
    <property type="entry name" value="ZN2_CY6_FUNGAL_2"/>
    <property type="match status" value="1"/>
</dbReference>
<keyword evidence="1" id="KW-0539">Nucleus</keyword>